<dbReference type="PANTHER" id="PTHR37817:SF1">
    <property type="entry name" value="N-ACETYLTRANSFERASE EIS"/>
    <property type="match status" value="1"/>
</dbReference>
<reference evidence="2 3" key="1">
    <citation type="submission" date="2018-05" db="EMBL/GenBank/DDBJ databases">
        <title>Brachybacterium sp. M1HQ-2T, whole genome shotgun sequence.</title>
        <authorList>
            <person name="Tuo L."/>
        </authorList>
    </citation>
    <scope>NUCLEOTIDE SEQUENCE [LARGE SCALE GENOMIC DNA]</scope>
    <source>
        <strain evidence="2 3">M1HQ-2</strain>
    </source>
</reference>
<feature type="domain" description="N-acetyltransferase" evidence="1">
    <location>
        <begin position="1"/>
        <end position="150"/>
    </location>
</feature>
<dbReference type="InterPro" id="IPR016181">
    <property type="entry name" value="Acyl_CoA_acyltransferase"/>
</dbReference>
<keyword evidence="2" id="KW-0808">Transferase</keyword>
<dbReference type="InterPro" id="IPR051554">
    <property type="entry name" value="Acetyltransferase_Eis"/>
</dbReference>
<dbReference type="Pfam" id="PF13527">
    <property type="entry name" value="Acetyltransf_9"/>
    <property type="match status" value="1"/>
</dbReference>
<evidence type="ECO:0000313" key="2">
    <source>
        <dbReference type="EMBL" id="PWH05532.1"/>
    </source>
</evidence>
<dbReference type="GO" id="GO:0034069">
    <property type="term" value="F:aminoglycoside N-acetyltransferase activity"/>
    <property type="evidence" value="ECO:0007669"/>
    <property type="project" value="TreeGrafter"/>
</dbReference>
<dbReference type="PANTHER" id="PTHR37817">
    <property type="entry name" value="N-ACETYLTRANSFERASE EIS"/>
    <property type="match status" value="1"/>
</dbReference>
<dbReference type="GO" id="GO:0030649">
    <property type="term" value="P:aminoglycoside antibiotic catabolic process"/>
    <property type="evidence" value="ECO:0007669"/>
    <property type="project" value="TreeGrafter"/>
</dbReference>
<dbReference type="OrthoDB" id="3498897at2"/>
<protein>
    <submittedName>
        <fullName evidence="2">GNAT family N-acetyltransferase</fullName>
    </submittedName>
</protein>
<dbReference type="Gene3D" id="3.40.630.30">
    <property type="match status" value="2"/>
</dbReference>
<comment type="caution">
    <text evidence="2">The sequence shown here is derived from an EMBL/GenBank/DDBJ whole genome shotgun (WGS) entry which is preliminary data.</text>
</comment>
<dbReference type="Proteomes" id="UP000245590">
    <property type="component" value="Unassembled WGS sequence"/>
</dbReference>
<name>A0A2U2RI22_9MICO</name>
<dbReference type="SUPFAM" id="SSF55718">
    <property type="entry name" value="SCP-like"/>
    <property type="match status" value="1"/>
</dbReference>
<dbReference type="PROSITE" id="PS51186">
    <property type="entry name" value="GNAT"/>
    <property type="match status" value="1"/>
</dbReference>
<gene>
    <name evidence="2" type="ORF">DEO23_13275</name>
</gene>
<accession>A0A2U2RI22</accession>
<sequence length="411" mass="43681">MPARDLTTEDLAAYRRLTAEAFGGVPSEVPAPFSPAQIPIGIDAAVVPGDERTMLAAGACIRRDEIALGGGTASCGGIGGLAVHPAHRGVGLFSELIDAALGRCAAEGMAFSMLYPSNPAIYRRHGYQLIARTHAIVLPLGELQRVARVPGRRTVAVTEHTMPRLRALYEELTAGDNGMLRRRGPLFPEGLPAAPWGAILLQDDEGRDRGYLSFSRISPGSDGAGLEVHEVLGRDREDLLALLHHLGSWSTVTYAARLRLRTEDPVLDLLPGGGLRTPDDIVPLVMMRLVDTARALRARPAPEHCRGTLDLWVEDTTPAAASCRAAGGWRVDVHDGAIEVEQLDPDAAPASLEGSLGRVELDVHAAALLLSGGRSLADARRLGLRAESDPPAERLLDAVLAGPRPSVMDAF</sequence>
<proteinExistence type="predicted"/>
<dbReference type="RefSeq" id="WP_109276495.1">
    <property type="nucleotide sequence ID" value="NZ_QFKX01000005.1"/>
</dbReference>
<dbReference type="EMBL" id="QFKX01000005">
    <property type="protein sequence ID" value="PWH05532.1"/>
    <property type="molecule type" value="Genomic_DNA"/>
</dbReference>
<dbReference type="Gene3D" id="3.30.1050.10">
    <property type="entry name" value="SCP2 sterol-binding domain"/>
    <property type="match status" value="1"/>
</dbReference>
<dbReference type="InterPro" id="IPR036527">
    <property type="entry name" value="SCP2_sterol-bd_dom_sf"/>
</dbReference>
<keyword evidence="3" id="KW-1185">Reference proteome</keyword>
<evidence type="ECO:0000259" key="1">
    <source>
        <dbReference type="PROSITE" id="PS51186"/>
    </source>
</evidence>
<dbReference type="AlphaFoldDB" id="A0A2U2RI22"/>
<evidence type="ECO:0000313" key="3">
    <source>
        <dbReference type="Proteomes" id="UP000245590"/>
    </source>
</evidence>
<organism evidence="2 3">
    <name type="scientific">Brachybacterium endophyticum</name>
    <dbReference type="NCBI Taxonomy" id="2182385"/>
    <lineage>
        <taxon>Bacteria</taxon>
        <taxon>Bacillati</taxon>
        <taxon>Actinomycetota</taxon>
        <taxon>Actinomycetes</taxon>
        <taxon>Micrococcales</taxon>
        <taxon>Dermabacteraceae</taxon>
        <taxon>Brachybacterium</taxon>
    </lineage>
</organism>
<dbReference type="InterPro" id="IPR000182">
    <property type="entry name" value="GNAT_dom"/>
</dbReference>
<dbReference type="SUPFAM" id="SSF55729">
    <property type="entry name" value="Acyl-CoA N-acyltransferases (Nat)"/>
    <property type="match status" value="1"/>
</dbReference>